<dbReference type="RefSeq" id="WP_022862121.1">
    <property type="nucleotide sequence ID" value="NZ_ATVG01000001.1"/>
</dbReference>
<dbReference type="NCBIfam" id="NF001862">
    <property type="entry name" value="PRK00601.1"/>
    <property type="match status" value="1"/>
</dbReference>
<accession>A0ABY7U7F8</accession>
<keyword evidence="5" id="KW-0479">Metal-binding</keyword>
<organism evidence="7 8">
    <name type="scientific">Corynebacterium massiliense DSM 45435</name>
    <dbReference type="NCBI Taxonomy" id="1121364"/>
    <lineage>
        <taxon>Bacteria</taxon>
        <taxon>Bacillati</taxon>
        <taxon>Actinomycetota</taxon>
        <taxon>Actinomycetes</taxon>
        <taxon>Mycobacteriales</taxon>
        <taxon>Corynebacteriaceae</taxon>
        <taxon>Corynebacterium</taxon>
    </lineage>
</organism>
<dbReference type="Pfam" id="PF00692">
    <property type="entry name" value="dUTPase"/>
    <property type="match status" value="1"/>
</dbReference>
<gene>
    <name evidence="5 7" type="primary">dut</name>
    <name evidence="7" type="ORF">CMASS_06065</name>
</gene>
<dbReference type="Gene3D" id="2.70.40.10">
    <property type="match status" value="1"/>
</dbReference>
<comment type="pathway">
    <text evidence="5">Pyrimidine metabolism; dUMP biosynthesis; dUMP from dCTP (dUTP route): step 2/2.</text>
</comment>
<dbReference type="CDD" id="cd07557">
    <property type="entry name" value="trimeric_dUTPase"/>
    <property type="match status" value="1"/>
</dbReference>
<feature type="binding site" evidence="5">
    <location>
        <begin position="90"/>
        <end position="92"/>
    </location>
    <ligand>
        <name>substrate</name>
    </ligand>
</feature>
<dbReference type="NCBIfam" id="TIGR00576">
    <property type="entry name" value="dut"/>
    <property type="match status" value="1"/>
</dbReference>
<dbReference type="EC" id="3.6.1.23" evidence="5"/>
<evidence type="ECO:0000313" key="7">
    <source>
        <dbReference type="EMBL" id="WCZ32647.1"/>
    </source>
</evidence>
<proteinExistence type="inferred from homology"/>
<keyword evidence="3 5" id="KW-0546">Nucleotide metabolism</keyword>
<dbReference type="PANTHER" id="PTHR11241:SF0">
    <property type="entry name" value="DEOXYURIDINE 5'-TRIPHOSPHATE NUCLEOTIDOHYDROLASE"/>
    <property type="match status" value="1"/>
</dbReference>
<dbReference type="GO" id="GO:0004170">
    <property type="term" value="F:dUTP diphosphatase activity"/>
    <property type="evidence" value="ECO:0007669"/>
    <property type="project" value="UniProtKB-EC"/>
</dbReference>
<protein>
    <recommendedName>
        <fullName evidence="5">Deoxyuridine 5'-triphosphate nucleotidohydrolase</fullName>
        <shortName evidence="5">dUTPase</shortName>
        <ecNumber evidence="5">3.6.1.23</ecNumber>
    </recommendedName>
    <alternativeName>
        <fullName evidence="5">dUTP pyrophosphatase</fullName>
    </alternativeName>
</protein>
<evidence type="ECO:0000259" key="6">
    <source>
        <dbReference type="Pfam" id="PF00692"/>
    </source>
</evidence>
<dbReference type="PANTHER" id="PTHR11241">
    <property type="entry name" value="DEOXYURIDINE 5'-TRIPHOSPHATE NUCLEOTIDOHYDROLASE"/>
    <property type="match status" value="1"/>
</dbReference>
<keyword evidence="2 5" id="KW-0378">Hydrolase</keyword>
<name>A0ABY7U7F8_9CORY</name>
<dbReference type="EMBL" id="CP063189">
    <property type="protein sequence ID" value="WCZ32647.1"/>
    <property type="molecule type" value="Genomic_DNA"/>
</dbReference>
<feature type="binding site" evidence="5">
    <location>
        <begin position="73"/>
        <end position="75"/>
    </location>
    <ligand>
        <name>substrate</name>
    </ligand>
</feature>
<evidence type="ECO:0000256" key="1">
    <source>
        <dbReference type="ARBA" id="ARBA00006581"/>
    </source>
</evidence>
<evidence type="ECO:0000256" key="4">
    <source>
        <dbReference type="ARBA" id="ARBA00047686"/>
    </source>
</evidence>
<dbReference type="InterPro" id="IPR008181">
    <property type="entry name" value="dUTPase"/>
</dbReference>
<feature type="binding site" evidence="5">
    <location>
        <position position="86"/>
    </location>
    <ligand>
        <name>substrate</name>
    </ligand>
</feature>
<comment type="similarity">
    <text evidence="1 5">Belongs to the dUTPase family.</text>
</comment>
<sequence>MNRADYDDERALEISVRRLSPDAVLPTRAHATDAGADLYSVEKVHLAPGERALVGTGIALALPAGTVGLIHPRSGLAAKQGLSIVNTPGTIDADYRGELKVCLVNLDPTTPVDIEPGMRIAQLLVQRVELASFTEVESLDDTERGAGGYGSTGV</sequence>
<evidence type="ECO:0000256" key="5">
    <source>
        <dbReference type="HAMAP-Rule" id="MF_00116"/>
    </source>
</evidence>
<dbReference type="InterPro" id="IPR029054">
    <property type="entry name" value="dUTPase-like"/>
</dbReference>
<dbReference type="Proteomes" id="UP001220064">
    <property type="component" value="Chromosome"/>
</dbReference>
<evidence type="ECO:0000256" key="2">
    <source>
        <dbReference type="ARBA" id="ARBA00022801"/>
    </source>
</evidence>
<keyword evidence="8" id="KW-1185">Reference proteome</keyword>
<comment type="cofactor">
    <cofactor evidence="5">
        <name>Mg(2+)</name>
        <dbReference type="ChEBI" id="CHEBI:18420"/>
    </cofactor>
</comment>
<evidence type="ECO:0000256" key="3">
    <source>
        <dbReference type="ARBA" id="ARBA00023080"/>
    </source>
</evidence>
<feature type="domain" description="dUTPase-like" evidence="6">
    <location>
        <begin position="23"/>
        <end position="153"/>
    </location>
</feature>
<dbReference type="HAMAP" id="MF_00116">
    <property type="entry name" value="dUTPase_bact"/>
    <property type="match status" value="1"/>
</dbReference>
<dbReference type="InterPro" id="IPR036157">
    <property type="entry name" value="dUTPase-like_sf"/>
</dbReference>
<keyword evidence="5" id="KW-0460">Magnesium</keyword>
<reference evidence="7 8" key="1">
    <citation type="submission" date="2020-10" db="EMBL/GenBank/DDBJ databases">
        <title>Complete genome sequence of Corynebacterium massiliense DSM 45435, type strain of Corynebacterium massiliense.</title>
        <authorList>
            <person name="Busche T."/>
            <person name="Kalinowski J."/>
            <person name="Ruckert C."/>
        </authorList>
    </citation>
    <scope>NUCLEOTIDE SEQUENCE [LARGE SCALE GENOMIC DNA]</scope>
    <source>
        <strain evidence="7 8">DSM 45435</strain>
    </source>
</reference>
<dbReference type="SUPFAM" id="SSF51283">
    <property type="entry name" value="dUTPase-like"/>
    <property type="match status" value="1"/>
</dbReference>
<comment type="caution">
    <text evidence="5">Lacks conserved residue(s) required for the propagation of feature annotation.</text>
</comment>
<dbReference type="InterPro" id="IPR033704">
    <property type="entry name" value="dUTPase_trimeric"/>
</dbReference>
<comment type="function">
    <text evidence="5">This enzyme is involved in nucleotide metabolism: it produces dUMP, the immediate precursor of thymidine nucleotides and it decreases the intracellular concentration of dUTP so that uracil cannot be incorporated into DNA.</text>
</comment>
<evidence type="ECO:0000313" key="8">
    <source>
        <dbReference type="Proteomes" id="UP001220064"/>
    </source>
</evidence>
<comment type="catalytic activity">
    <reaction evidence="4 5">
        <text>dUTP + H2O = dUMP + diphosphate + H(+)</text>
        <dbReference type="Rhea" id="RHEA:10248"/>
        <dbReference type="ChEBI" id="CHEBI:15377"/>
        <dbReference type="ChEBI" id="CHEBI:15378"/>
        <dbReference type="ChEBI" id="CHEBI:33019"/>
        <dbReference type="ChEBI" id="CHEBI:61555"/>
        <dbReference type="ChEBI" id="CHEBI:246422"/>
        <dbReference type="EC" id="3.6.1.23"/>
    </reaction>
</comment>